<feature type="domain" description="DNA-directed RNA polymerase C-terminal" evidence="9">
    <location>
        <begin position="49"/>
        <end position="81"/>
    </location>
</feature>
<dbReference type="SUPFAM" id="SSF56672">
    <property type="entry name" value="DNA/RNA polymerases"/>
    <property type="match status" value="1"/>
</dbReference>
<evidence type="ECO:0000256" key="3">
    <source>
        <dbReference type="ARBA" id="ARBA00022478"/>
    </source>
</evidence>
<accession>A0A9D5CA84</accession>
<feature type="compositionally biased region" description="Basic residues" evidence="8">
    <location>
        <begin position="33"/>
        <end position="43"/>
    </location>
</feature>
<comment type="caution">
    <text evidence="10">The sequence shown here is derived from an EMBL/GenBank/DDBJ whole genome shotgun (WGS) entry which is preliminary data.</text>
</comment>
<evidence type="ECO:0000256" key="5">
    <source>
        <dbReference type="ARBA" id="ARBA00022695"/>
    </source>
</evidence>
<feature type="region of interest" description="Disordered" evidence="8">
    <location>
        <begin position="1"/>
        <end position="43"/>
    </location>
</feature>
<reference evidence="10" key="1">
    <citation type="submission" date="2021-03" db="EMBL/GenBank/DDBJ databases">
        <authorList>
            <person name="Li Z."/>
            <person name="Yang C."/>
        </authorList>
    </citation>
    <scope>NUCLEOTIDE SEQUENCE</scope>
    <source>
        <strain evidence="10">Dzin_1.0</strain>
        <tissue evidence="10">Leaf</tissue>
    </source>
</reference>
<evidence type="ECO:0000256" key="6">
    <source>
        <dbReference type="ARBA" id="ARBA00023163"/>
    </source>
</evidence>
<keyword evidence="11" id="KW-1185">Reference proteome</keyword>
<comment type="similarity">
    <text evidence="1">Belongs to the phage and mitochondrial RNA polymerase family.</text>
</comment>
<feature type="compositionally biased region" description="Pro residues" evidence="8">
    <location>
        <begin position="17"/>
        <end position="28"/>
    </location>
</feature>
<keyword evidence="4" id="KW-0808">Transferase</keyword>
<dbReference type="InterPro" id="IPR043502">
    <property type="entry name" value="DNA/RNA_pol_sf"/>
</dbReference>
<evidence type="ECO:0000256" key="7">
    <source>
        <dbReference type="ARBA" id="ARBA00048552"/>
    </source>
</evidence>
<evidence type="ECO:0000313" key="10">
    <source>
        <dbReference type="EMBL" id="KAJ0969478.1"/>
    </source>
</evidence>
<dbReference type="GO" id="GO:0003677">
    <property type="term" value="F:DNA binding"/>
    <property type="evidence" value="ECO:0007669"/>
    <property type="project" value="InterPro"/>
</dbReference>
<sequence length="81" mass="9016">MSTSSSSSPLLRKPSSPRLPPPPPPTSPPSSALRHRIPPPHPLRHLLESFQQSFPSLSFPPLPERGDFDLKDVLDSTYFFN</sequence>
<dbReference type="AlphaFoldDB" id="A0A9D5CA84"/>
<comment type="catalytic activity">
    <reaction evidence="7">
        <text>RNA(n) + a ribonucleoside 5'-triphosphate = RNA(n+1) + diphosphate</text>
        <dbReference type="Rhea" id="RHEA:21248"/>
        <dbReference type="Rhea" id="RHEA-COMP:14527"/>
        <dbReference type="Rhea" id="RHEA-COMP:17342"/>
        <dbReference type="ChEBI" id="CHEBI:33019"/>
        <dbReference type="ChEBI" id="CHEBI:61557"/>
        <dbReference type="ChEBI" id="CHEBI:140395"/>
        <dbReference type="EC" id="2.7.7.6"/>
    </reaction>
</comment>
<proteinExistence type="inferred from homology"/>
<evidence type="ECO:0000256" key="1">
    <source>
        <dbReference type="ARBA" id="ARBA00009493"/>
    </source>
</evidence>
<keyword evidence="3" id="KW-0240">DNA-directed RNA polymerase</keyword>
<gene>
    <name evidence="10" type="ORF">J5N97_022355</name>
</gene>
<protein>
    <recommendedName>
        <fullName evidence="2">DNA-directed RNA polymerase</fullName>
        <ecNumber evidence="2">2.7.7.6</ecNumber>
    </recommendedName>
</protein>
<dbReference type="GO" id="GO:0003899">
    <property type="term" value="F:DNA-directed RNA polymerase activity"/>
    <property type="evidence" value="ECO:0007669"/>
    <property type="project" value="UniProtKB-EC"/>
</dbReference>
<dbReference type="PANTHER" id="PTHR10102:SF0">
    <property type="entry name" value="DNA-DIRECTED RNA POLYMERASE, MITOCHONDRIAL"/>
    <property type="match status" value="1"/>
</dbReference>
<dbReference type="EC" id="2.7.7.6" evidence="2"/>
<dbReference type="InterPro" id="IPR046950">
    <property type="entry name" value="DNA-dir_Rpol_C_phage-type"/>
</dbReference>
<dbReference type="GO" id="GO:0034245">
    <property type="term" value="C:mitochondrial DNA-directed RNA polymerase complex"/>
    <property type="evidence" value="ECO:0007669"/>
    <property type="project" value="TreeGrafter"/>
</dbReference>
<dbReference type="EMBL" id="JAGGNH010000006">
    <property type="protein sequence ID" value="KAJ0969478.1"/>
    <property type="molecule type" value="Genomic_DNA"/>
</dbReference>
<evidence type="ECO:0000259" key="9">
    <source>
        <dbReference type="Pfam" id="PF00940"/>
    </source>
</evidence>
<keyword evidence="6" id="KW-0804">Transcription</keyword>
<feature type="compositionally biased region" description="Low complexity" evidence="8">
    <location>
        <begin position="1"/>
        <end position="16"/>
    </location>
</feature>
<reference evidence="10" key="2">
    <citation type="journal article" date="2022" name="Hortic Res">
        <title>The genome of Dioscorea zingiberensis sheds light on the biosynthesis, origin and evolution of the medicinally important diosgenin saponins.</title>
        <authorList>
            <person name="Li Y."/>
            <person name="Tan C."/>
            <person name="Li Z."/>
            <person name="Guo J."/>
            <person name="Li S."/>
            <person name="Chen X."/>
            <person name="Wang C."/>
            <person name="Dai X."/>
            <person name="Yang H."/>
            <person name="Song W."/>
            <person name="Hou L."/>
            <person name="Xu J."/>
            <person name="Tong Z."/>
            <person name="Xu A."/>
            <person name="Yuan X."/>
            <person name="Wang W."/>
            <person name="Yang Q."/>
            <person name="Chen L."/>
            <person name="Sun Z."/>
            <person name="Wang K."/>
            <person name="Pan B."/>
            <person name="Chen J."/>
            <person name="Bao Y."/>
            <person name="Liu F."/>
            <person name="Qi X."/>
            <person name="Gang D.R."/>
            <person name="Wen J."/>
            <person name="Li J."/>
        </authorList>
    </citation>
    <scope>NUCLEOTIDE SEQUENCE</scope>
    <source>
        <strain evidence="10">Dzin_1.0</strain>
    </source>
</reference>
<evidence type="ECO:0000256" key="4">
    <source>
        <dbReference type="ARBA" id="ARBA00022679"/>
    </source>
</evidence>
<keyword evidence="5" id="KW-0548">Nucleotidyltransferase</keyword>
<dbReference type="InterPro" id="IPR002092">
    <property type="entry name" value="DNA-dir_Rpol_phage-type"/>
</dbReference>
<evidence type="ECO:0000256" key="2">
    <source>
        <dbReference type="ARBA" id="ARBA00012418"/>
    </source>
</evidence>
<organism evidence="10 11">
    <name type="scientific">Dioscorea zingiberensis</name>
    <dbReference type="NCBI Taxonomy" id="325984"/>
    <lineage>
        <taxon>Eukaryota</taxon>
        <taxon>Viridiplantae</taxon>
        <taxon>Streptophyta</taxon>
        <taxon>Embryophyta</taxon>
        <taxon>Tracheophyta</taxon>
        <taxon>Spermatophyta</taxon>
        <taxon>Magnoliopsida</taxon>
        <taxon>Liliopsida</taxon>
        <taxon>Dioscoreales</taxon>
        <taxon>Dioscoreaceae</taxon>
        <taxon>Dioscorea</taxon>
    </lineage>
</organism>
<dbReference type="GO" id="GO:0006390">
    <property type="term" value="P:mitochondrial transcription"/>
    <property type="evidence" value="ECO:0007669"/>
    <property type="project" value="TreeGrafter"/>
</dbReference>
<dbReference type="PANTHER" id="PTHR10102">
    <property type="entry name" value="DNA-DIRECTED RNA POLYMERASE, MITOCHONDRIAL"/>
    <property type="match status" value="1"/>
</dbReference>
<dbReference type="Proteomes" id="UP001085076">
    <property type="component" value="Miscellaneous, Linkage group lg06"/>
</dbReference>
<evidence type="ECO:0000256" key="8">
    <source>
        <dbReference type="SAM" id="MobiDB-lite"/>
    </source>
</evidence>
<dbReference type="Pfam" id="PF00940">
    <property type="entry name" value="RNA_pol"/>
    <property type="match status" value="1"/>
</dbReference>
<name>A0A9D5CA84_9LILI</name>
<evidence type="ECO:0000313" key="11">
    <source>
        <dbReference type="Proteomes" id="UP001085076"/>
    </source>
</evidence>